<evidence type="ECO:0008006" key="28">
    <source>
        <dbReference type="Google" id="ProtNLM"/>
    </source>
</evidence>
<keyword evidence="19" id="KW-0325">Glycoprotein</keyword>
<proteinExistence type="inferred from homology"/>
<evidence type="ECO:0000256" key="22">
    <source>
        <dbReference type="PROSITE-ProRule" id="PRU00124"/>
    </source>
</evidence>
<dbReference type="InterPro" id="IPR036383">
    <property type="entry name" value="TSP1_rpt_sf"/>
</dbReference>
<evidence type="ECO:0000256" key="19">
    <source>
        <dbReference type="ARBA" id="ARBA00023180"/>
    </source>
</evidence>
<dbReference type="InterPro" id="IPR020864">
    <property type="entry name" value="MACPF"/>
</dbReference>
<keyword evidence="17 21" id="KW-1015">Disulfide bond</keyword>
<keyword evidence="11" id="KW-0677">Repeat</keyword>
<dbReference type="InterPro" id="IPR000742">
    <property type="entry name" value="EGF"/>
</dbReference>
<dbReference type="Pfam" id="PF00057">
    <property type="entry name" value="Ldl_recept_a"/>
    <property type="match status" value="1"/>
</dbReference>
<dbReference type="GO" id="GO:0005576">
    <property type="term" value="C:extracellular region"/>
    <property type="evidence" value="ECO:0007669"/>
    <property type="project" value="UniProtKB-SubCell"/>
</dbReference>
<dbReference type="SMART" id="SM00192">
    <property type="entry name" value="LDLa"/>
    <property type="match status" value="1"/>
</dbReference>
<evidence type="ECO:0000256" key="8">
    <source>
        <dbReference type="ARBA" id="ARBA00022588"/>
    </source>
</evidence>
<keyword evidence="9" id="KW-0812">Transmembrane</keyword>
<dbReference type="EMBL" id="JAACNH010000007">
    <property type="protein sequence ID" value="KAG8437081.1"/>
    <property type="molecule type" value="Genomic_DNA"/>
</dbReference>
<comment type="caution">
    <text evidence="21">Lacks conserved residue(s) required for the propagation of feature annotation.</text>
</comment>
<dbReference type="Gene3D" id="4.10.400.10">
    <property type="entry name" value="Low-density Lipoprotein Receptor"/>
    <property type="match status" value="1"/>
</dbReference>
<dbReference type="PRINTS" id="PR00764">
    <property type="entry name" value="COMPLEMENTC9"/>
</dbReference>
<sequence length="596" mass="67350">MKPCSALNFTLLVLLNVLTLWCPSSAENVKKSSSVRRKIRSSYLQPLDCRLGQWSEWTPCDPCQKKTTRYRKLNQPAKYEGRLCSGSLWDEKACQTSEKCVPVNNCGEDFQCQDTGRCIKKLSVCNGEQDCRDDSDELNCDNEPPLTFCKSLFPIPGIEKAVRGYNILTEEDAQNILDPNFFGGECEYIYNGEWREQRYEPVCEEMYYSDDEKYLRKPYNFHIYQFLARADTGMSLEIYQDSTDLVNAIKRDFSFSFQYTIGISVPESPVGLELGLDFATKRSFLKNISSYSQKDVEFVRMVTKIQTARFRMRRNLLALDEDVLLSLMELPDTYNFGLYSKFISDYGTHLIMSGKMGGIMENILVLDKKIMKQLEIQASMVSNCFGGSIGIVLKSETKELEGSIKASGKLCKMVDKYNEEGPSSSNALQDVITYVKGGDPESSGGILNVFDGSTYRIWGKSLKYNPAVIESEILPIYEVLKLTGLSGIEAKRQNLKRAFDEYLNEFDPCRCGPCHNNGIPILTNNVCTCQCASGFQGPSCETTFRKDNKADGRWSCWSSWSNCQFGKRQRTRECNNPAPKNGGASCLGKSIEQESC</sequence>
<dbReference type="PROSITE" id="PS51412">
    <property type="entry name" value="MACPF_2"/>
    <property type="match status" value="1"/>
</dbReference>
<dbReference type="Pfam" id="PF00090">
    <property type="entry name" value="TSP_1"/>
    <property type="match status" value="2"/>
</dbReference>
<evidence type="ECO:0000256" key="3">
    <source>
        <dbReference type="ARBA" id="ARBA00009214"/>
    </source>
</evidence>
<dbReference type="SMART" id="SM00457">
    <property type="entry name" value="MACPF"/>
    <property type="match status" value="1"/>
</dbReference>
<feature type="domain" description="MACPF" evidence="25">
    <location>
        <begin position="145"/>
        <end position="510"/>
    </location>
</feature>
<evidence type="ECO:0000256" key="4">
    <source>
        <dbReference type="ARBA" id="ARBA00022452"/>
    </source>
</evidence>
<accession>A0A8T2J322</accession>
<dbReference type="GO" id="GO:0044218">
    <property type="term" value="C:other organism cell membrane"/>
    <property type="evidence" value="ECO:0007669"/>
    <property type="project" value="UniProtKB-KW"/>
</dbReference>
<dbReference type="PROSITE" id="PS01209">
    <property type="entry name" value="LDLRA_1"/>
    <property type="match status" value="1"/>
</dbReference>
<dbReference type="SUPFAM" id="SSF57184">
    <property type="entry name" value="Growth factor receptor domain"/>
    <property type="match status" value="1"/>
</dbReference>
<dbReference type="GO" id="GO:0006958">
    <property type="term" value="P:complement activation, classical pathway"/>
    <property type="evidence" value="ECO:0007669"/>
    <property type="project" value="UniProtKB-KW"/>
</dbReference>
<feature type="chain" id="PRO_5035847318" description="Complement component C8 alpha chain" evidence="23">
    <location>
        <begin position="27"/>
        <end position="596"/>
    </location>
</feature>
<dbReference type="InterPro" id="IPR036055">
    <property type="entry name" value="LDL_receptor-like_sf"/>
</dbReference>
<dbReference type="OrthoDB" id="6150863at2759"/>
<evidence type="ECO:0000256" key="13">
    <source>
        <dbReference type="ARBA" id="ARBA00022859"/>
    </source>
</evidence>
<dbReference type="Gene3D" id="2.20.100.10">
    <property type="entry name" value="Thrombospondin type-1 (TSP1) repeat"/>
    <property type="match status" value="2"/>
</dbReference>
<keyword evidence="7" id="KW-1052">Target cell membrane</keyword>
<comment type="subcellular location">
    <subcellularLocation>
        <location evidence="2">Secreted</location>
    </subcellularLocation>
    <subcellularLocation>
        <location evidence="1">Target cell membrane</location>
        <topology evidence="1">Multi-pass membrane protein</topology>
    </subcellularLocation>
</comment>
<keyword evidence="14" id="KW-0180">Complement pathway</keyword>
<dbReference type="PANTHER" id="PTHR45742">
    <property type="entry name" value="COMPLEMENT COMPONENT C6"/>
    <property type="match status" value="1"/>
</dbReference>
<dbReference type="PROSITE" id="PS50092">
    <property type="entry name" value="TSP1"/>
    <property type="match status" value="2"/>
</dbReference>
<feature type="disulfide bond" evidence="22">
    <location>
        <begin position="125"/>
        <end position="140"/>
    </location>
</feature>
<dbReference type="InterPro" id="IPR023415">
    <property type="entry name" value="LDLR_class-A_CS"/>
</dbReference>
<dbReference type="Gene3D" id="2.10.25.10">
    <property type="entry name" value="Laminin"/>
    <property type="match status" value="1"/>
</dbReference>
<dbReference type="PANTHER" id="PTHR45742:SF1">
    <property type="entry name" value="COMPLEMENT COMPONENT C8 ALPHA CHAIN"/>
    <property type="match status" value="1"/>
</dbReference>
<feature type="domain" description="EGF-like" evidence="24">
    <location>
        <begin position="505"/>
        <end position="541"/>
    </location>
</feature>
<evidence type="ECO:0000256" key="20">
    <source>
        <dbReference type="ARBA" id="ARBA00023298"/>
    </source>
</evidence>
<keyword evidence="10 23" id="KW-0732">Signal</keyword>
<evidence type="ECO:0000256" key="1">
    <source>
        <dbReference type="ARBA" id="ARBA00004276"/>
    </source>
</evidence>
<dbReference type="PROSITE" id="PS50068">
    <property type="entry name" value="LDLRA_2"/>
    <property type="match status" value="1"/>
</dbReference>
<dbReference type="Pfam" id="PF01823">
    <property type="entry name" value="MACPF"/>
    <property type="match status" value="1"/>
</dbReference>
<evidence type="ECO:0000256" key="11">
    <source>
        <dbReference type="ARBA" id="ARBA00022737"/>
    </source>
</evidence>
<keyword evidence="8" id="KW-0399">Innate immunity</keyword>
<dbReference type="SMART" id="SM00209">
    <property type="entry name" value="TSP1"/>
    <property type="match status" value="2"/>
</dbReference>
<keyword evidence="18" id="KW-0179">Complement alternate pathway</keyword>
<dbReference type="InterPro" id="IPR009030">
    <property type="entry name" value="Growth_fac_rcpt_cys_sf"/>
</dbReference>
<evidence type="ECO:0000313" key="26">
    <source>
        <dbReference type="EMBL" id="KAG8437081.1"/>
    </source>
</evidence>
<dbReference type="InterPro" id="IPR048831">
    <property type="entry name" value="C8A_B_C6_EGF-like"/>
</dbReference>
<dbReference type="FunFam" id="2.20.100.10:FF:000001">
    <property type="entry name" value="semaphorin-5A isoform X1"/>
    <property type="match status" value="1"/>
</dbReference>
<dbReference type="PRINTS" id="PR01705">
    <property type="entry name" value="TSP1REPEAT"/>
</dbReference>
<evidence type="ECO:0000256" key="9">
    <source>
        <dbReference type="ARBA" id="ARBA00022692"/>
    </source>
</evidence>
<dbReference type="InterPro" id="IPR001862">
    <property type="entry name" value="MAC_perforin"/>
</dbReference>
<keyword evidence="13" id="KW-0391">Immunity</keyword>
<dbReference type="Proteomes" id="UP000812440">
    <property type="component" value="Chromosome 4"/>
</dbReference>
<keyword evidence="27" id="KW-1185">Reference proteome</keyword>
<comment type="similarity">
    <text evidence="3">Belongs to the complement C6/C7/C8/C9 family.</text>
</comment>
<evidence type="ECO:0000256" key="16">
    <source>
        <dbReference type="ARBA" id="ARBA00023136"/>
    </source>
</evidence>
<evidence type="ECO:0000256" key="7">
    <source>
        <dbReference type="ARBA" id="ARBA00022537"/>
    </source>
</evidence>
<keyword evidence="4" id="KW-1134">Transmembrane beta strand</keyword>
<evidence type="ECO:0000256" key="12">
    <source>
        <dbReference type="ARBA" id="ARBA00022852"/>
    </source>
</evidence>
<evidence type="ECO:0000256" key="17">
    <source>
        <dbReference type="ARBA" id="ARBA00023157"/>
    </source>
</evidence>
<evidence type="ECO:0000313" key="27">
    <source>
        <dbReference type="Proteomes" id="UP000812440"/>
    </source>
</evidence>
<dbReference type="InterPro" id="IPR000884">
    <property type="entry name" value="TSP1_rpt"/>
</dbReference>
<keyword evidence="15" id="KW-0473">Membrane attack complex</keyword>
<keyword evidence="5" id="KW-0964">Secreted</keyword>
<name>A0A8T2J322_9PIPI</name>
<keyword evidence="20" id="KW-1053">Target membrane</keyword>
<evidence type="ECO:0000256" key="5">
    <source>
        <dbReference type="ARBA" id="ARBA00022525"/>
    </source>
</evidence>
<feature type="disulfide bond" evidence="21">
    <location>
        <begin position="531"/>
        <end position="540"/>
    </location>
</feature>
<dbReference type="GO" id="GO:0005579">
    <property type="term" value="C:membrane attack complex"/>
    <property type="evidence" value="ECO:0007669"/>
    <property type="project" value="UniProtKB-KW"/>
</dbReference>
<dbReference type="CDD" id="cd00054">
    <property type="entry name" value="EGF_CA"/>
    <property type="match status" value="1"/>
</dbReference>
<gene>
    <name evidence="26" type="ORF">GDO86_007964</name>
</gene>
<evidence type="ECO:0000256" key="18">
    <source>
        <dbReference type="ARBA" id="ARBA00023162"/>
    </source>
</evidence>
<evidence type="ECO:0000259" key="24">
    <source>
        <dbReference type="PROSITE" id="PS50026"/>
    </source>
</evidence>
<dbReference type="GO" id="GO:0031640">
    <property type="term" value="P:killing of cells of another organism"/>
    <property type="evidence" value="ECO:0007669"/>
    <property type="project" value="UniProtKB-KW"/>
</dbReference>
<protein>
    <recommendedName>
        <fullName evidence="28">Complement component C8 alpha chain</fullName>
    </recommendedName>
</protein>
<dbReference type="PROSITE" id="PS50026">
    <property type="entry name" value="EGF_3"/>
    <property type="match status" value="1"/>
</dbReference>
<evidence type="ECO:0000256" key="15">
    <source>
        <dbReference type="ARBA" id="ARBA00023058"/>
    </source>
</evidence>
<dbReference type="CDD" id="cd00112">
    <property type="entry name" value="LDLa"/>
    <property type="match status" value="1"/>
</dbReference>
<evidence type="ECO:0000256" key="10">
    <source>
        <dbReference type="ARBA" id="ARBA00022729"/>
    </source>
</evidence>
<evidence type="ECO:0000256" key="14">
    <source>
        <dbReference type="ARBA" id="ARBA00022875"/>
    </source>
</evidence>
<evidence type="ECO:0000256" key="21">
    <source>
        <dbReference type="PROSITE-ProRule" id="PRU00076"/>
    </source>
</evidence>
<evidence type="ECO:0000256" key="2">
    <source>
        <dbReference type="ARBA" id="ARBA00004613"/>
    </source>
</evidence>
<feature type="disulfide bond" evidence="22">
    <location>
        <begin position="106"/>
        <end position="118"/>
    </location>
</feature>
<comment type="caution">
    <text evidence="26">The sequence shown here is derived from an EMBL/GenBank/DDBJ whole genome shotgun (WGS) entry which is preliminary data.</text>
</comment>
<evidence type="ECO:0000259" key="25">
    <source>
        <dbReference type="PROSITE" id="PS51412"/>
    </source>
</evidence>
<keyword evidence="16" id="KW-0472">Membrane</keyword>
<dbReference type="PROSITE" id="PS01186">
    <property type="entry name" value="EGF_2"/>
    <property type="match status" value="1"/>
</dbReference>
<dbReference type="AlphaFoldDB" id="A0A8T2J322"/>
<dbReference type="PROSITE" id="PS00022">
    <property type="entry name" value="EGF_1"/>
    <property type="match status" value="1"/>
</dbReference>
<reference evidence="26" key="1">
    <citation type="thesis" date="2020" institute="ProQuest LLC" country="789 East Eisenhower Parkway, Ann Arbor, MI, USA">
        <title>Comparative Genomics and Chromosome Evolution.</title>
        <authorList>
            <person name="Mudd A.B."/>
        </authorList>
    </citation>
    <scope>NUCLEOTIDE SEQUENCE</scope>
    <source>
        <strain evidence="26">Female2</strain>
        <tissue evidence="26">Blood</tissue>
    </source>
</reference>
<dbReference type="Pfam" id="PF21195">
    <property type="entry name" value="EGF_C8A_B_C6"/>
    <property type="match status" value="1"/>
</dbReference>
<dbReference type="InterPro" id="IPR002172">
    <property type="entry name" value="LDrepeatLR_classA_rpt"/>
</dbReference>
<dbReference type="SUPFAM" id="SSF82895">
    <property type="entry name" value="TSP-1 type 1 repeat"/>
    <property type="match status" value="2"/>
</dbReference>
<evidence type="ECO:0000256" key="6">
    <source>
        <dbReference type="ARBA" id="ARBA00022536"/>
    </source>
</evidence>
<organism evidence="26 27">
    <name type="scientific">Hymenochirus boettgeri</name>
    <name type="common">Congo dwarf clawed frog</name>
    <dbReference type="NCBI Taxonomy" id="247094"/>
    <lineage>
        <taxon>Eukaryota</taxon>
        <taxon>Metazoa</taxon>
        <taxon>Chordata</taxon>
        <taxon>Craniata</taxon>
        <taxon>Vertebrata</taxon>
        <taxon>Euteleostomi</taxon>
        <taxon>Amphibia</taxon>
        <taxon>Batrachia</taxon>
        <taxon>Anura</taxon>
        <taxon>Pipoidea</taxon>
        <taxon>Pipidae</taxon>
        <taxon>Pipinae</taxon>
        <taxon>Hymenochirus</taxon>
    </lineage>
</organism>
<keyword evidence="6 21" id="KW-0245">EGF-like domain</keyword>
<dbReference type="GO" id="GO:0006957">
    <property type="term" value="P:complement activation, alternative pathway"/>
    <property type="evidence" value="ECO:0007669"/>
    <property type="project" value="UniProtKB-KW"/>
</dbReference>
<feature type="signal peptide" evidence="23">
    <location>
        <begin position="1"/>
        <end position="26"/>
    </location>
</feature>
<keyword evidence="12" id="KW-0204">Cytolysis</keyword>
<evidence type="ECO:0000256" key="23">
    <source>
        <dbReference type="SAM" id="SignalP"/>
    </source>
</evidence>